<dbReference type="Proteomes" id="UP000199599">
    <property type="component" value="Unassembled WGS sequence"/>
</dbReference>
<reference evidence="2" key="1">
    <citation type="submission" date="2016-10" db="EMBL/GenBank/DDBJ databases">
        <authorList>
            <person name="Varghese N."/>
            <person name="Submissions S."/>
        </authorList>
    </citation>
    <scope>NUCLEOTIDE SEQUENCE [LARGE SCALE GENOMIC DNA]</scope>
    <source>
        <strain evidence="2">R-53102</strain>
    </source>
</reference>
<sequence length="157" mass="17811">MMIGVEQSVLFKKAKLDKAKTAQAVKNFFTEDFGHYLNLANKHLSDISSPTLDPNNVGGHDGRNHQDERIVVNLDAQACVRAVDHALSSCNYSSGIILYLFFIKKMPDTKIAERLGYQSARYYQLKNSACVEFAERLDYWRKKDSASISDLRVFLKS</sequence>
<dbReference type="RefSeq" id="WP_090094005.1">
    <property type="nucleotide sequence ID" value="NZ_CBCRVU010000001.1"/>
</dbReference>
<proteinExistence type="predicted"/>
<protein>
    <submittedName>
        <fullName evidence="1">Phage transcriptional regulator, ArpU family</fullName>
    </submittedName>
</protein>
<dbReference type="AlphaFoldDB" id="A0A1I1TPZ5"/>
<accession>A0A1I1TPZ5</accession>
<dbReference type="InterPro" id="IPR006524">
    <property type="entry name" value="ArpU-like"/>
</dbReference>
<evidence type="ECO:0000313" key="1">
    <source>
        <dbReference type="EMBL" id="SFD60455.1"/>
    </source>
</evidence>
<gene>
    <name evidence="1" type="ORF">SAMN04487792_1542</name>
</gene>
<name>A0A1I1TPZ5_9LACO</name>
<organism evidence="1 2">
    <name type="scientific">Lactobacillus bombicola</name>
    <dbReference type="NCBI Taxonomy" id="1505723"/>
    <lineage>
        <taxon>Bacteria</taxon>
        <taxon>Bacillati</taxon>
        <taxon>Bacillota</taxon>
        <taxon>Bacilli</taxon>
        <taxon>Lactobacillales</taxon>
        <taxon>Lactobacillaceae</taxon>
        <taxon>Lactobacillus</taxon>
    </lineage>
</organism>
<dbReference type="EMBL" id="FOMN01000011">
    <property type="protein sequence ID" value="SFD60455.1"/>
    <property type="molecule type" value="Genomic_DNA"/>
</dbReference>
<dbReference type="STRING" id="1505723.SAMN04487792_1542"/>
<dbReference type="NCBIfam" id="TIGR01637">
    <property type="entry name" value="phage_arpU"/>
    <property type="match status" value="1"/>
</dbReference>
<evidence type="ECO:0000313" key="2">
    <source>
        <dbReference type="Proteomes" id="UP000199599"/>
    </source>
</evidence>